<comment type="caution">
    <text evidence="1">The sequence shown here is derived from an EMBL/GenBank/DDBJ whole genome shotgun (WGS) entry which is preliminary data.</text>
</comment>
<dbReference type="InterPro" id="IPR023198">
    <property type="entry name" value="PGP-like_dom2"/>
</dbReference>
<dbReference type="AlphaFoldDB" id="A0A0L0EPK1"/>
<dbReference type="Proteomes" id="UP000036850">
    <property type="component" value="Unassembled WGS sequence"/>
</dbReference>
<dbReference type="InterPro" id="IPR041492">
    <property type="entry name" value="HAD_2"/>
</dbReference>
<evidence type="ECO:0000313" key="1">
    <source>
        <dbReference type="EMBL" id="KNC66321.1"/>
    </source>
</evidence>
<evidence type="ECO:0000313" key="2">
    <source>
        <dbReference type="Proteomes" id="UP000036850"/>
    </source>
</evidence>
<dbReference type="Gene3D" id="1.10.150.240">
    <property type="entry name" value="Putative phosphatase, domain 2"/>
    <property type="match status" value="1"/>
</dbReference>
<dbReference type="Pfam" id="PF13419">
    <property type="entry name" value="HAD_2"/>
    <property type="match status" value="1"/>
</dbReference>
<dbReference type="InterPro" id="IPR036412">
    <property type="entry name" value="HAD-like_sf"/>
</dbReference>
<gene>
    <name evidence="1" type="ORF">AC626_17680</name>
</gene>
<protein>
    <submittedName>
        <fullName evidence="1">Haloacid dehalogenase</fullName>
    </submittedName>
</protein>
<dbReference type="Gene3D" id="3.40.50.1000">
    <property type="entry name" value="HAD superfamily/HAD-like"/>
    <property type="match status" value="1"/>
</dbReference>
<dbReference type="InterPro" id="IPR023214">
    <property type="entry name" value="HAD_sf"/>
</dbReference>
<dbReference type="EMBL" id="LFZX01000163">
    <property type="protein sequence ID" value="KNC66321.1"/>
    <property type="molecule type" value="Genomic_DNA"/>
</dbReference>
<organism evidence="1 2">
    <name type="scientific">Pseudoalteromonas rubra</name>
    <dbReference type="NCBI Taxonomy" id="43658"/>
    <lineage>
        <taxon>Bacteria</taxon>
        <taxon>Pseudomonadati</taxon>
        <taxon>Pseudomonadota</taxon>
        <taxon>Gammaproteobacteria</taxon>
        <taxon>Alteromonadales</taxon>
        <taxon>Pseudoalteromonadaceae</taxon>
        <taxon>Pseudoalteromonas</taxon>
    </lineage>
</organism>
<sequence length="211" mass="23680">MNHVMFDIDGTLIESYDFDSECFAEAVKAVTGYEIDTNWSRYTHVTDTGILNQFFQENNIENTQSAHEQIKHVFLSKIRTRIAKTPVSEIVGAAAFIARLKELDNVSISLATGGWYESALLKLASAGMDISNIPIASANDHYSRIEIMKIAEKRVVKETRLSFTYFGDGSWDLNACKKLGVNFVLVGDKVIHNQSIMNFEKQDEVLAYIGL</sequence>
<proteinExistence type="predicted"/>
<reference evidence="2" key="1">
    <citation type="submission" date="2015-07" db="EMBL/GenBank/DDBJ databases">
        <title>Draft genome sequence of a Pseudoalteromonas rubra strain, OCN096, isolated from Kaneohe Bay, Oahu, Hawaii.</title>
        <authorList>
            <person name="Beurmann S."/>
            <person name="Ushijima B."/>
            <person name="Belcaid M."/>
            <person name="Callahan S.M."/>
            <person name="Aeby G.S."/>
        </authorList>
    </citation>
    <scope>NUCLEOTIDE SEQUENCE [LARGE SCALE GENOMIC DNA]</scope>
    <source>
        <strain evidence="2">OCN096</strain>
    </source>
</reference>
<dbReference type="PATRIC" id="fig|43658.6.peg.1322"/>
<name>A0A0L0EPK1_9GAMM</name>
<dbReference type="SUPFAM" id="SSF56784">
    <property type="entry name" value="HAD-like"/>
    <property type="match status" value="1"/>
</dbReference>
<accession>A0A0L0EPK1</accession>